<sequence>MDEILNRVRTMAHVQCENLDDKMAVYSNWSESYEEDVFALKYTAPHQAVKMLYDVIDNYKLEENCDIIDFAAGTGLVGKCLREKGFTGSVDGQDGCDAMLRRAKQYRNTFCCILEPGAKLPVELTSNSYDVATISGALSPSQVDVDCIPIIIGAVRLGGYIVLTTRLNPSNLQYVERLESEMKRLELEDVWVSLSKRRIEEFELATDDSEKVNDSKYIPGVVYCFQKL</sequence>
<dbReference type="InterPro" id="IPR029063">
    <property type="entry name" value="SAM-dependent_MTases_sf"/>
</dbReference>
<name>A0A6F9DIT2_9ASCI</name>
<protein>
    <submittedName>
        <fullName evidence="1">Uncharacterized protein LOC100184865</fullName>
    </submittedName>
</protein>
<organism evidence="1">
    <name type="scientific">Phallusia mammillata</name>
    <dbReference type="NCBI Taxonomy" id="59560"/>
    <lineage>
        <taxon>Eukaryota</taxon>
        <taxon>Metazoa</taxon>
        <taxon>Chordata</taxon>
        <taxon>Tunicata</taxon>
        <taxon>Ascidiacea</taxon>
        <taxon>Phlebobranchia</taxon>
        <taxon>Ascidiidae</taxon>
        <taxon>Phallusia</taxon>
    </lineage>
</organism>
<proteinExistence type="evidence at transcript level"/>
<reference evidence="1" key="1">
    <citation type="submission" date="2020-04" db="EMBL/GenBank/DDBJ databases">
        <authorList>
            <person name="Neveu A P."/>
        </authorList>
    </citation>
    <scope>NUCLEOTIDE SEQUENCE</scope>
    <source>
        <tissue evidence="1">Whole embryo</tissue>
    </source>
</reference>
<evidence type="ECO:0000313" key="1">
    <source>
        <dbReference type="EMBL" id="CAB3262898.1"/>
    </source>
</evidence>
<dbReference type="EMBL" id="LR787036">
    <property type="protein sequence ID" value="CAB3262898.1"/>
    <property type="molecule type" value="mRNA"/>
</dbReference>
<accession>A0A6F9DIT2</accession>
<dbReference type="Gene3D" id="3.40.50.150">
    <property type="entry name" value="Vaccinia Virus protein VP39"/>
    <property type="match status" value="1"/>
</dbReference>
<dbReference type="AlphaFoldDB" id="A0A6F9DIT2"/>
<gene>
    <name evidence="1" type="primary">LOC100184865</name>
</gene>
<dbReference type="SUPFAM" id="SSF53335">
    <property type="entry name" value="S-adenosyl-L-methionine-dependent methyltransferases"/>
    <property type="match status" value="1"/>
</dbReference>